<organism evidence="1 2">
    <name type="scientific">Frigoriglobus tundricola</name>
    <dbReference type="NCBI Taxonomy" id="2774151"/>
    <lineage>
        <taxon>Bacteria</taxon>
        <taxon>Pseudomonadati</taxon>
        <taxon>Planctomycetota</taxon>
        <taxon>Planctomycetia</taxon>
        <taxon>Gemmatales</taxon>
        <taxon>Gemmataceae</taxon>
        <taxon>Frigoriglobus</taxon>
    </lineage>
</organism>
<dbReference type="KEGG" id="ftj:FTUN_6006"/>
<proteinExistence type="predicted"/>
<evidence type="ECO:0000313" key="2">
    <source>
        <dbReference type="Proteomes" id="UP000503447"/>
    </source>
</evidence>
<dbReference type="EMBL" id="CP053452">
    <property type="protein sequence ID" value="QJW98416.1"/>
    <property type="molecule type" value="Genomic_DNA"/>
</dbReference>
<sequence length="137" mass="15136">MSEKPQLADRILSRRAAPPDDSDGYDDYGTFALLRGVKERSVMLEFRLTGGNSVAVAYALLEQVLFDPSEGITLRFLGVTVKLRGRNLSRSAAANTSVLEGLHRHRVSWVAEVDEFHSAVRPTDIAVVTRIEITPVK</sequence>
<dbReference type="Proteomes" id="UP000503447">
    <property type="component" value="Chromosome"/>
</dbReference>
<reference evidence="2" key="1">
    <citation type="submission" date="2020-05" db="EMBL/GenBank/DDBJ databases">
        <title>Frigoriglobus tundricola gen. nov., sp. nov., a psychrotolerant cellulolytic planctomycete of the family Gemmataceae with two divergent copies of 16S rRNA gene.</title>
        <authorList>
            <person name="Kulichevskaya I.S."/>
            <person name="Ivanova A.A."/>
            <person name="Naumoff D.G."/>
            <person name="Beletsky A.V."/>
            <person name="Rijpstra W.I.C."/>
            <person name="Sinninghe Damste J.S."/>
            <person name="Mardanov A.V."/>
            <person name="Ravin N.V."/>
            <person name="Dedysh S.N."/>
        </authorList>
    </citation>
    <scope>NUCLEOTIDE SEQUENCE [LARGE SCALE GENOMIC DNA]</scope>
    <source>
        <strain evidence="2">PL17</strain>
    </source>
</reference>
<accession>A0A6M5YYB1</accession>
<protein>
    <submittedName>
        <fullName evidence="1">Uncharacterized protein</fullName>
    </submittedName>
</protein>
<evidence type="ECO:0000313" key="1">
    <source>
        <dbReference type="EMBL" id="QJW98416.1"/>
    </source>
</evidence>
<keyword evidence="2" id="KW-1185">Reference proteome</keyword>
<name>A0A6M5YYB1_9BACT</name>
<dbReference type="RefSeq" id="WP_171473607.1">
    <property type="nucleotide sequence ID" value="NZ_CP053452.2"/>
</dbReference>
<gene>
    <name evidence="1" type="ORF">FTUN_6006</name>
</gene>
<dbReference type="AlphaFoldDB" id="A0A6M5YYB1"/>